<dbReference type="Proteomes" id="UP000240493">
    <property type="component" value="Unassembled WGS sequence"/>
</dbReference>
<dbReference type="AlphaFoldDB" id="A0A2T3Z996"/>
<reference evidence="2 3" key="1">
    <citation type="submission" date="2016-07" db="EMBL/GenBank/DDBJ databases">
        <title>Multiple horizontal gene transfer events from other fungi enriched the ability of initially mycotrophic Trichoderma (Ascomycota) to feed on dead plant biomass.</title>
        <authorList>
            <consortium name="DOE Joint Genome Institute"/>
            <person name="Aerts A."/>
            <person name="Atanasova L."/>
            <person name="Chenthamara K."/>
            <person name="Zhang J."/>
            <person name="Grujic M."/>
            <person name="Henrissat B."/>
            <person name="Kuo A."/>
            <person name="Salamov A."/>
            <person name="Lipzen A."/>
            <person name="Labutti K."/>
            <person name="Barry K."/>
            <person name="Miao Y."/>
            <person name="Rahimi M.J."/>
            <person name="Shen Q."/>
            <person name="Grigoriev I.V."/>
            <person name="Kubicek C.P."/>
            <person name="Druzhinina I.S."/>
        </authorList>
    </citation>
    <scope>NUCLEOTIDE SEQUENCE [LARGE SCALE GENOMIC DNA]</scope>
    <source>
        <strain evidence="2 3">CBS 433.97</strain>
    </source>
</reference>
<gene>
    <name evidence="2" type="ORF">M441DRAFT_397021</name>
</gene>
<keyword evidence="3" id="KW-1185">Reference proteome</keyword>
<keyword evidence="1" id="KW-0472">Membrane</keyword>
<accession>A0A2T3Z996</accession>
<evidence type="ECO:0000313" key="2">
    <source>
        <dbReference type="EMBL" id="PTB41352.1"/>
    </source>
</evidence>
<feature type="transmembrane region" description="Helical" evidence="1">
    <location>
        <begin position="20"/>
        <end position="38"/>
    </location>
</feature>
<dbReference type="EMBL" id="KZ679261">
    <property type="protein sequence ID" value="PTB41352.1"/>
    <property type="molecule type" value="Genomic_DNA"/>
</dbReference>
<evidence type="ECO:0000313" key="3">
    <source>
        <dbReference type="Proteomes" id="UP000240493"/>
    </source>
</evidence>
<protein>
    <submittedName>
        <fullName evidence="2">Uncharacterized protein</fullName>
    </submittedName>
</protein>
<sequence>MGREKNLYKRAKDEECQGCVTFNLVLVAVVIWALRLGGGGWRRRRRGKPNQPRIAKIKNKRSQPPAVLVVCATSPPREAAHLCQCLLVSCLG</sequence>
<keyword evidence="1" id="KW-0812">Transmembrane</keyword>
<keyword evidence="1" id="KW-1133">Transmembrane helix</keyword>
<evidence type="ECO:0000256" key="1">
    <source>
        <dbReference type="SAM" id="Phobius"/>
    </source>
</evidence>
<organism evidence="2 3">
    <name type="scientific">Trichoderma asperellum (strain ATCC 204424 / CBS 433.97 / NBRC 101777)</name>
    <dbReference type="NCBI Taxonomy" id="1042311"/>
    <lineage>
        <taxon>Eukaryota</taxon>
        <taxon>Fungi</taxon>
        <taxon>Dikarya</taxon>
        <taxon>Ascomycota</taxon>
        <taxon>Pezizomycotina</taxon>
        <taxon>Sordariomycetes</taxon>
        <taxon>Hypocreomycetidae</taxon>
        <taxon>Hypocreales</taxon>
        <taxon>Hypocreaceae</taxon>
        <taxon>Trichoderma</taxon>
    </lineage>
</organism>
<name>A0A2T3Z996_TRIA4</name>
<proteinExistence type="predicted"/>